<evidence type="ECO:0000256" key="2">
    <source>
        <dbReference type="ARBA" id="ARBA00022737"/>
    </source>
</evidence>
<dbReference type="PROSITE" id="PS51897">
    <property type="entry name" value="ANNEXIN_2"/>
    <property type="match status" value="3"/>
</dbReference>
<dbReference type="Gene3D" id="1.10.220.10">
    <property type="entry name" value="Annexin"/>
    <property type="match status" value="4"/>
</dbReference>
<keyword evidence="5" id="KW-1185">Reference proteome</keyword>
<dbReference type="EMBL" id="JNBR01000460">
    <property type="protein sequence ID" value="OQR92442.1"/>
    <property type="molecule type" value="Genomic_DNA"/>
</dbReference>
<protein>
    <submittedName>
        <fullName evidence="4">Annexin (Annexin) Family</fullName>
    </submittedName>
</protein>
<sequence>MNIYPTQTLEIDAGRSIGHANPAIDQACQEIKAACAGFGTNEDKLNEVLGTKSPTERCLIHLRYPELFNKTLLSEISSETGGSYGKLIQLLAQPIEQAEATLIRDATKGAGTNEKLLIPVLSGRSNQELNILKKAFFKIYQKDLVVTINDELSGDLKTFYLAALNQMAQDYNPSIHTPAKAAEIADTIYKAGEGKWGTDESTFCNAICSVPGPFLAAVDAAYNAKHEHGLVLAIQKEFGGKAEDGLVFHVNSILRPIETVAELFESTMKGMGTDEIGLSAAIVRYQHILAQVKQAYHAKYGRSLRQRIEGETSGDYRKLLLTILERAG</sequence>
<dbReference type="GO" id="GO:0005509">
    <property type="term" value="F:calcium ion binding"/>
    <property type="evidence" value="ECO:0007669"/>
    <property type="project" value="InterPro"/>
</dbReference>
<dbReference type="SUPFAM" id="SSF47874">
    <property type="entry name" value="Annexin"/>
    <property type="match status" value="1"/>
</dbReference>
<dbReference type="InterPro" id="IPR001464">
    <property type="entry name" value="Annexin"/>
</dbReference>
<reference evidence="4 5" key="1">
    <citation type="journal article" date="2014" name="Genome Biol. Evol.">
        <title>The secreted proteins of Achlya hypogyna and Thraustotheca clavata identify the ancestral oomycete secretome and reveal gene acquisitions by horizontal gene transfer.</title>
        <authorList>
            <person name="Misner I."/>
            <person name="Blouin N."/>
            <person name="Leonard G."/>
            <person name="Richards T.A."/>
            <person name="Lane C.E."/>
        </authorList>
    </citation>
    <scope>NUCLEOTIDE SEQUENCE [LARGE SCALE GENOMIC DNA]</scope>
    <source>
        <strain evidence="4 5">ATCC 48635</strain>
    </source>
</reference>
<dbReference type="OrthoDB" id="37886at2759"/>
<dbReference type="GO" id="GO:0005737">
    <property type="term" value="C:cytoplasm"/>
    <property type="evidence" value="ECO:0007669"/>
    <property type="project" value="TreeGrafter"/>
</dbReference>
<dbReference type="GO" id="GO:0005886">
    <property type="term" value="C:plasma membrane"/>
    <property type="evidence" value="ECO:0007669"/>
    <property type="project" value="TreeGrafter"/>
</dbReference>
<dbReference type="PRINTS" id="PR00196">
    <property type="entry name" value="ANNEXIN"/>
</dbReference>
<proteinExistence type="inferred from homology"/>
<dbReference type="AlphaFoldDB" id="A0A1V9Z3H1"/>
<gene>
    <name evidence="4" type="ORF">ACHHYP_20138</name>
</gene>
<dbReference type="InterPro" id="IPR037104">
    <property type="entry name" value="Annexin_sf"/>
</dbReference>
<accession>A0A1V9Z3H1</accession>
<dbReference type="SMART" id="SM00335">
    <property type="entry name" value="ANX"/>
    <property type="match status" value="4"/>
</dbReference>
<comment type="caution">
    <text evidence="4">The sequence shown here is derived from an EMBL/GenBank/DDBJ whole genome shotgun (WGS) entry which is preliminary data.</text>
</comment>
<dbReference type="GO" id="GO:0001786">
    <property type="term" value="F:phosphatidylserine binding"/>
    <property type="evidence" value="ECO:0007669"/>
    <property type="project" value="TreeGrafter"/>
</dbReference>
<evidence type="ECO:0000313" key="4">
    <source>
        <dbReference type="EMBL" id="OQR92442.1"/>
    </source>
</evidence>
<evidence type="ECO:0000313" key="5">
    <source>
        <dbReference type="Proteomes" id="UP000243579"/>
    </source>
</evidence>
<dbReference type="Proteomes" id="UP000243579">
    <property type="component" value="Unassembled WGS sequence"/>
</dbReference>
<comment type="similarity">
    <text evidence="1">Belongs to the annexin family.</text>
</comment>
<dbReference type="PANTHER" id="PTHR10502:SF102">
    <property type="entry name" value="ANNEXIN B11"/>
    <property type="match status" value="1"/>
</dbReference>
<evidence type="ECO:0000256" key="1">
    <source>
        <dbReference type="ARBA" id="ARBA00007831"/>
    </source>
</evidence>
<dbReference type="PANTHER" id="PTHR10502">
    <property type="entry name" value="ANNEXIN"/>
    <property type="match status" value="1"/>
</dbReference>
<keyword evidence="3" id="KW-0041">Annexin</keyword>
<evidence type="ECO:0000256" key="3">
    <source>
        <dbReference type="ARBA" id="ARBA00023216"/>
    </source>
</evidence>
<name>A0A1V9Z3H1_ACHHY</name>
<dbReference type="Pfam" id="PF00191">
    <property type="entry name" value="Annexin"/>
    <property type="match status" value="4"/>
</dbReference>
<organism evidence="4 5">
    <name type="scientific">Achlya hypogyna</name>
    <name type="common">Oomycete</name>
    <name type="synonym">Protoachlya hypogyna</name>
    <dbReference type="NCBI Taxonomy" id="1202772"/>
    <lineage>
        <taxon>Eukaryota</taxon>
        <taxon>Sar</taxon>
        <taxon>Stramenopiles</taxon>
        <taxon>Oomycota</taxon>
        <taxon>Saprolegniomycetes</taxon>
        <taxon>Saprolegniales</taxon>
        <taxon>Achlyaceae</taxon>
        <taxon>Achlya</taxon>
    </lineage>
</organism>
<dbReference type="InterPro" id="IPR018502">
    <property type="entry name" value="Annexin_repeat"/>
</dbReference>
<dbReference type="STRING" id="1202772.A0A1V9Z3H1"/>
<keyword evidence="2" id="KW-0677">Repeat</keyword>
<dbReference type="GO" id="GO:0005544">
    <property type="term" value="F:calcium-dependent phospholipid binding"/>
    <property type="evidence" value="ECO:0007669"/>
    <property type="project" value="InterPro"/>
</dbReference>